<dbReference type="InterPro" id="IPR025724">
    <property type="entry name" value="GAG-pre-integrase_dom"/>
</dbReference>
<evidence type="ECO:0000313" key="2">
    <source>
        <dbReference type="EMBL" id="CAI0399489.1"/>
    </source>
</evidence>
<dbReference type="InterPro" id="IPR036397">
    <property type="entry name" value="RNaseH_sf"/>
</dbReference>
<dbReference type="InterPro" id="IPR001584">
    <property type="entry name" value="Integrase_cat-core"/>
</dbReference>
<dbReference type="GO" id="GO:0003676">
    <property type="term" value="F:nucleic acid binding"/>
    <property type="evidence" value="ECO:0007669"/>
    <property type="project" value="InterPro"/>
</dbReference>
<reference evidence="2" key="1">
    <citation type="submission" date="2022-08" db="EMBL/GenBank/DDBJ databases">
        <authorList>
            <person name="Gutierrez-Valencia J."/>
        </authorList>
    </citation>
    <scope>NUCLEOTIDE SEQUENCE</scope>
</reference>
<dbReference type="PANTHER" id="PTHR42648">
    <property type="entry name" value="TRANSPOSASE, PUTATIVE-RELATED"/>
    <property type="match status" value="1"/>
</dbReference>
<proteinExistence type="predicted"/>
<protein>
    <recommendedName>
        <fullName evidence="1">Integrase catalytic domain-containing protein</fullName>
    </recommendedName>
</protein>
<dbReference type="InterPro" id="IPR039537">
    <property type="entry name" value="Retrotran_Ty1/copia-like"/>
</dbReference>
<evidence type="ECO:0000313" key="3">
    <source>
        <dbReference type="Proteomes" id="UP001154282"/>
    </source>
</evidence>
<keyword evidence="3" id="KW-1185">Reference proteome</keyword>
<feature type="domain" description="Integrase catalytic" evidence="1">
    <location>
        <begin position="115"/>
        <end position="287"/>
    </location>
</feature>
<dbReference type="SUPFAM" id="SSF53098">
    <property type="entry name" value="Ribonuclease H-like"/>
    <property type="match status" value="1"/>
</dbReference>
<dbReference type="EMBL" id="CAMGYJ010000004">
    <property type="protein sequence ID" value="CAI0399489.1"/>
    <property type="molecule type" value="Genomic_DNA"/>
</dbReference>
<dbReference type="Pfam" id="PF13976">
    <property type="entry name" value="gag_pre-integrs"/>
    <property type="match status" value="1"/>
</dbReference>
<feature type="non-terminal residue" evidence="2">
    <location>
        <position position="1"/>
    </location>
</feature>
<organism evidence="2 3">
    <name type="scientific">Linum tenue</name>
    <dbReference type="NCBI Taxonomy" id="586396"/>
    <lineage>
        <taxon>Eukaryota</taxon>
        <taxon>Viridiplantae</taxon>
        <taxon>Streptophyta</taxon>
        <taxon>Embryophyta</taxon>
        <taxon>Tracheophyta</taxon>
        <taxon>Spermatophyta</taxon>
        <taxon>Magnoliopsida</taxon>
        <taxon>eudicotyledons</taxon>
        <taxon>Gunneridae</taxon>
        <taxon>Pentapetalae</taxon>
        <taxon>rosids</taxon>
        <taxon>fabids</taxon>
        <taxon>Malpighiales</taxon>
        <taxon>Linaceae</taxon>
        <taxon>Linum</taxon>
    </lineage>
</organism>
<dbReference type="Pfam" id="PF00665">
    <property type="entry name" value="rve"/>
    <property type="match status" value="1"/>
</dbReference>
<comment type="caution">
    <text evidence="2">The sequence shown here is derived from an EMBL/GenBank/DDBJ whole genome shotgun (WGS) entry which is preliminary data.</text>
</comment>
<dbReference type="Pfam" id="PF25597">
    <property type="entry name" value="SH3_retrovirus"/>
    <property type="match status" value="1"/>
</dbReference>
<dbReference type="AlphaFoldDB" id="A0AAV0IRQ2"/>
<dbReference type="InterPro" id="IPR012337">
    <property type="entry name" value="RNaseH-like_sf"/>
</dbReference>
<sequence>GISRSAPFKPPTALNRDVSLCLTFFSDVCLIQDMQLRRMTGSAKLSHGLYHLEQPVDTSQPKHFSAATSQDFDVWHFRLGHVSHSKVPLLKNLCLDIDTNSSIPCDTCHFARQKRLPFPSSTSVAQQSFELIHVDIWGPNPIPSYDGFKYFLTIVDDFTRMTWLILLPAKSDARPKLQAFCSYVERQFQTTVKRIRSDQGREFEMTEFFNRTGILHELSCVETPQQNSRVERKHQHILAVARALKFQSNLSPSFWSDCVKHSVFLINRVPTIVLGNQTPFQKLYNKPPDLSDLKVFGCLCFASTLANHRSKFDSRARKGVFLGFQPGMKGYKIYDLLTHDIFVSRDVQFYEHVFPFKDQSQNQNQTSPYANPIDPT</sequence>
<dbReference type="PANTHER" id="PTHR42648:SF31">
    <property type="entry name" value="RNA-DIRECTED DNA POLYMERASE"/>
    <property type="match status" value="1"/>
</dbReference>
<dbReference type="GO" id="GO:0015074">
    <property type="term" value="P:DNA integration"/>
    <property type="evidence" value="ECO:0007669"/>
    <property type="project" value="InterPro"/>
</dbReference>
<dbReference type="InterPro" id="IPR057670">
    <property type="entry name" value="SH3_retrovirus"/>
</dbReference>
<evidence type="ECO:0000259" key="1">
    <source>
        <dbReference type="PROSITE" id="PS50994"/>
    </source>
</evidence>
<feature type="non-terminal residue" evidence="2">
    <location>
        <position position="376"/>
    </location>
</feature>
<dbReference type="Proteomes" id="UP001154282">
    <property type="component" value="Unassembled WGS sequence"/>
</dbReference>
<name>A0AAV0IRQ2_9ROSI</name>
<accession>A0AAV0IRQ2</accession>
<dbReference type="PROSITE" id="PS50994">
    <property type="entry name" value="INTEGRASE"/>
    <property type="match status" value="1"/>
</dbReference>
<dbReference type="Gene3D" id="3.30.420.10">
    <property type="entry name" value="Ribonuclease H-like superfamily/Ribonuclease H"/>
    <property type="match status" value="1"/>
</dbReference>
<gene>
    <name evidence="2" type="ORF">LITE_LOCUS10332</name>
</gene>